<proteinExistence type="predicted"/>
<protein>
    <submittedName>
        <fullName evidence="1">Uncharacterized protein</fullName>
    </submittedName>
</protein>
<name>A0A0P6BJB1_9CRUS</name>
<dbReference type="EMBL" id="GDIQ01006210">
    <property type="protein sequence ID" value="JAN88527.1"/>
    <property type="molecule type" value="Transcribed_RNA"/>
</dbReference>
<dbReference type="AlphaFoldDB" id="A0A0P6BJB1"/>
<accession>A0A0P6BJB1</accession>
<reference evidence="1" key="1">
    <citation type="submission" date="2015-10" db="EMBL/GenBank/DDBJ databases">
        <title>EvidentialGene: Evidence-directed Construction of Complete mRNA Transcriptomes without Genomes.</title>
        <authorList>
            <person name="Gilbert D.G."/>
        </authorList>
    </citation>
    <scope>NUCLEOTIDE SEQUENCE</scope>
</reference>
<organism evidence="1">
    <name type="scientific">Daphnia magna</name>
    <dbReference type="NCBI Taxonomy" id="35525"/>
    <lineage>
        <taxon>Eukaryota</taxon>
        <taxon>Metazoa</taxon>
        <taxon>Ecdysozoa</taxon>
        <taxon>Arthropoda</taxon>
        <taxon>Crustacea</taxon>
        <taxon>Branchiopoda</taxon>
        <taxon>Diplostraca</taxon>
        <taxon>Cladocera</taxon>
        <taxon>Anomopoda</taxon>
        <taxon>Daphniidae</taxon>
        <taxon>Daphnia</taxon>
    </lineage>
</organism>
<sequence>MSKGKGILVVRINIQLKRVAKMSSIVVVIKGSNHMKFFRSLDDIIKHIFELVSEYPRKHEEF</sequence>
<evidence type="ECO:0000313" key="1">
    <source>
        <dbReference type="EMBL" id="JAN88527.1"/>
    </source>
</evidence>